<feature type="transmembrane region" description="Helical" evidence="2">
    <location>
        <begin position="64"/>
        <end position="86"/>
    </location>
</feature>
<evidence type="ECO:0000313" key="3">
    <source>
        <dbReference type="EMBL" id="PSK88970.1"/>
    </source>
</evidence>
<evidence type="ECO:0000256" key="2">
    <source>
        <dbReference type="SAM" id="Phobius"/>
    </source>
</evidence>
<keyword evidence="2" id="KW-0812">Transmembrane</keyword>
<evidence type="ECO:0000256" key="1">
    <source>
        <dbReference type="SAM" id="MobiDB-lite"/>
    </source>
</evidence>
<evidence type="ECO:0000313" key="4">
    <source>
        <dbReference type="Proteomes" id="UP000240542"/>
    </source>
</evidence>
<sequence length="127" mass="13263">MNRLLSPIPYAVIAVIATQLGGYLLFGPLPAFGEDFGVCGDMADPKYLLPSSGISCTKAQMLQFAFVAGTGMVGLPATVMTIYCALRPKPANSSRWPGPPPGWGPPTARCPSDPCQAQPGPAQGGWR</sequence>
<proteinExistence type="predicted"/>
<keyword evidence="2" id="KW-0472">Membrane</keyword>
<protein>
    <submittedName>
        <fullName evidence="3">Uncharacterized protein</fullName>
    </submittedName>
</protein>
<feature type="transmembrane region" description="Helical" evidence="2">
    <location>
        <begin position="7"/>
        <end position="26"/>
    </location>
</feature>
<feature type="region of interest" description="Disordered" evidence="1">
    <location>
        <begin position="91"/>
        <end position="127"/>
    </location>
</feature>
<gene>
    <name evidence="3" type="ORF">CLV63_12858</name>
</gene>
<comment type="caution">
    <text evidence="3">The sequence shown here is derived from an EMBL/GenBank/DDBJ whole genome shotgun (WGS) entry which is preliminary data.</text>
</comment>
<name>A0A2P8CVJ4_9ACTN</name>
<organism evidence="3 4">
    <name type="scientific">Murinocardiopsis flavida</name>
    <dbReference type="NCBI Taxonomy" id="645275"/>
    <lineage>
        <taxon>Bacteria</taxon>
        <taxon>Bacillati</taxon>
        <taxon>Actinomycetota</taxon>
        <taxon>Actinomycetes</taxon>
        <taxon>Streptosporangiales</taxon>
        <taxon>Nocardiopsidaceae</taxon>
        <taxon>Murinocardiopsis</taxon>
    </lineage>
</organism>
<dbReference type="AlphaFoldDB" id="A0A2P8CVJ4"/>
<dbReference type="EMBL" id="PYGA01000028">
    <property type="protein sequence ID" value="PSK88970.1"/>
    <property type="molecule type" value="Genomic_DNA"/>
</dbReference>
<keyword evidence="2" id="KW-1133">Transmembrane helix</keyword>
<dbReference type="Proteomes" id="UP000240542">
    <property type="component" value="Unassembled WGS sequence"/>
</dbReference>
<keyword evidence="4" id="KW-1185">Reference proteome</keyword>
<reference evidence="3 4" key="1">
    <citation type="submission" date="2018-03" db="EMBL/GenBank/DDBJ databases">
        <title>Genomic Encyclopedia of Archaeal and Bacterial Type Strains, Phase II (KMG-II): from individual species to whole genera.</title>
        <authorList>
            <person name="Goeker M."/>
        </authorList>
    </citation>
    <scope>NUCLEOTIDE SEQUENCE [LARGE SCALE GENOMIC DNA]</scope>
    <source>
        <strain evidence="3 4">DSM 45312</strain>
    </source>
</reference>
<accession>A0A2P8CVJ4</accession>